<dbReference type="CDD" id="cd09110">
    <property type="entry name" value="PLDc_CLS_1"/>
    <property type="match status" value="1"/>
</dbReference>
<protein>
    <recommendedName>
        <fullName evidence="3">Phospholipase D</fullName>
    </recommendedName>
    <alternativeName>
        <fullName evidence="5">Choline phosphatase</fullName>
    </alternativeName>
</protein>
<keyword evidence="4" id="KW-0964">Secreted</keyword>
<evidence type="ECO:0000256" key="3">
    <source>
        <dbReference type="ARBA" id="ARBA00018392"/>
    </source>
</evidence>
<dbReference type="Pfam" id="PF13091">
    <property type="entry name" value="PLDc_2"/>
    <property type="match status" value="2"/>
</dbReference>
<dbReference type="InterPro" id="IPR001736">
    <property type="entry name" value="PLipase_D/transphosphatidylase"/>
</dbReference>
<name>A0ABT5JUA5_9SPHN</name>
<comment type="subcellular location">
    <subcellularLocation>
        <location evidence="2">Secreted</location>
    </subcellularLocation>
</comment>
<sequence length="398" mass="44698">MEGQKTGAASPQDPQHYRDPARFVVAAQGHEFTFLPHGEDRLSALLDLIGNASESLQLFYYLFDDDASGTQVRDALIAAALRGVAVRLIVDDFGNDAGRAFFAPLSEAGGSFAVFSSRWSSRYLIRNHQKIAIADGTRVITGGANVSDHYFKPPAENGWCDLAVMIEGPVVAKFAEWFALVDRWVESEETGRVEQLRSLREIVSRWDGGDGPVRLLVGGPLVRQGHWAWHFRKDLSRARRLDAVSAYFSPPRSFRSQITKVARRGRVRMIMAGKSDIGAAIDMARLLYKKLLAAGVRIFEFQPCKLHMKLLVVDDASYVGSANLDKRSFRINVELMVRIADAEVAARLREMIDHLEQASITVTPQWYARQASPLTRLRWRLAYWMSLADYRVSRLSAR</sequence>
<dbReference type="SUPFAM" id="SSF56024">
    <property type="entry name" value="Phospholipase D/nuclease"/>
    <property type="match status" value="2"/>
</dbReference>
<evidence type="ECO:0000256" key="5">
    <source>
        <dbReference type="ARBA" id="ARBA00029594"/>
    </source>
</evidence>
<dbReference type="SMART" id="SM00155">
    <property type="entry name" value="PLDc"/>
    <property type="match status" value="2"/>
</dbReference>
<keyword evidence="8" id="KW-1185">Reference proteome</keyword>
<dbReference type="PANTHER" id="PTHR21248:SF12">
    <property type="entry name" value="CARDIOLIPIN SYNTHASE C"/>
    <property type="match status" value="1"/>
</dbReference>
<evidence type="ECO:0000256" key="4">
    <source>
        <dbReference type="ARBA" id="ARBA00022525"/>
    </source>
</evidence>
<dbReference type="RefSeq" id="WP_273678918.1">
    <property type="nucleotide sequence ID" value="NZ_JAQQXQ010000012.1"/>
</dbReference>
<comment type="caution">
    <text evidence="7">The sequence shown here is derived from an EMBL/GenBank/DDBJ whole genome shotgun (WGS) entry which is preliminary data.</text>
</comment>
<organism evidence="7 8">
    <name type="scientific">Erythrobacter fulvus</name>
    <dbReference type="NCBI Taxonomy" id="2987523"/>
    <lineage>
        <taxon>Bacteria</taxon>
        <taxon>Pseudomonadati</taxon>
        <taxon>Pseudomonadota</taxon>
        <taxon>Alphaproteobacteria</taxon>
        <taxon>Sphingomonadales</taxon>
        <taxon>Erythrobacteraceae</taxon>
        <taxon>Erythrobacter/Porphyrobacter group</taxon>
        <taxon>Erythrobacter</taxon>
    </lineage>
</organism>
<evidence type="ECO:0000256" key="1">
    <source>
        <dbReference type="ARBA" id="ARBA00003145"/>
    </source>
</evidence>
<dbReference type="Proteomes" id="UP001216558">
    <property type="component" value="Unassembled WGS sequence"/>
</dbReference>
<comment type="function">
    <text evidence="1">Could be a virulence factor.</text>
</comment>
<accession>A0ABT5JUA5</accession>
<evidence type="ECO:0000313" key="8">
    <source>
        <dbReference type="Proteomes" id="UP001216558"/>
    </source>
</evidence>
<dbReference type="InterPro" id="IPR025202">
    <property type="entry name" value="PLD-like_dom"/>
</dbReference>
<dbReference type="Gene3D" id="3.30.870.10">
    <property type="entry name" value="Endonuclease Chain A"/>
    <property type="match status" value="2"/>
</dbReference>
<evidence type="ECO:0000313" key="7">
    <source>
        <dbReference type="EMBL" id="MDC8755713.1"/>
    </source>
</evidence>
<gene>
    <name evidence="7" type="ORF">OIK40_13765</name>
</gene>
<dbReference type="CDD" id="cd09159">
    <property type="entry name" value="PLDc_ybhO_like_2"/>
    <property type="match status" value="1"/>
</dbReference>
<feature type="domain" description="PLD phosphodiesterase" evidence="6">
    <location>
        <begin position="123"/>
        <end position="150"/>
    </location>
</feature>
<evidence type="ECO:0000259" key="6">
    <source>
        <dbReference type="PROSITE" id="PS50035"/>
    </source>
</evidence>
<dbReference type="PANTHER" id="PTHR21248">
    <property type="entry name" value="CARDIOLIPIN SYNTHASE"/>
    <property type="match status" value="1"/>
</dbReference>
<dbReference type="PROSITE" id="PS50035">
    <property type="entry name" value="PLD"/>
    <property type="match status" value="2"/>
</dbReference>
<feature type="domain" description="PLD phosphodiesterase" evidence="6">
    <location>
        <begin position="306"/>
        <end position="328"/>
    </location>
</feature>
<evidence type="ECO:0000256" key="2">
    <source>
        <dbReference type="ARBA" id="ARBA00004613"/>
    </source>
</evidence>
<proteinExistence type="predicted"/>
<dbReference type="EMBL" id="JAQQXQ010000012">
    <property type="protein sequence ID" value="MDC8755713.1"/>
    <property type="molecule type" value="Genomic_DNA"/>
</dbReference>
<reference evidence="7 8" key="1">
    <citation type="submission" date="2022-10" db="EMBL/GenBank/DDBJ databases">
        <title>Erythrobacter sp. sf7 Genome sequencing.</title>
        <authorList>
            <person name="Park S."/>
        </authorList>
    </citation>
    <scope>NUCLEOTIDE SEQUENCE [LARGE SCALE GENOMIC DNA]</scope>
    <source>
        <strain evidence="8">sf7</strain>
    </source>
</reference>